<dbReference type="KEGG" id="mrob:HH214_15485"/>
<dbReference type="Proteomes" id="UP000503278">
    <property type="component" value="Chromosome"/>
</dbReference>
<dbReference type="Gene3D" id="1.20.1260.10">
    <property type="match status" value="1"/>
</dbReference>
<dbReference type="Pfam" id="PF05974">
    <property type="entry name" value="DUF892"/>
    <property type="match status" value="1"/>
</dbReference>
<dbReference type="EMBL" id="CP051682">
    <property type="protein sequence ID" value="QJD97174.1"/>
    <property type="molecule type" value="Genomic_DNA"/>
</dbReference>
<keyword evidence="3" id="KW-1185">Reference proteome</keyword>
<keyword evidence="1" id="KW-0175">Coiled coil</keyword>
<evidence type="ECO:0000313" key="3">
    <source>
        <dbReference type="Proteomes" id="UP000503278"/>
    </source>
</evidence>
<dbReference type="InterPro" id="IPR009078">
    <property type="entry name" value="Ferritin-like_SF"/>
</dbReference>
<dbReference type="AlphaFoldDB" id="A0A7L5E5X8"/>
<evidence type="ECO:0000256" key="1">
    <source>
        <dbReference type="SAM" id="Coils"/>
    </source>
</evidence>
<accession>A0A7L5E5X8</accession>
<sequence>MKADDIEPVKLESKRSLMVKHVLLRHLNTAYFCKIHIAAFLLQIQHKAQLEELQEVIESYRVALNKKIKQLEELFTFLNEHPNETVAAGMKSMTMEALFAIIKQSGVQFEKELTILNYLQLVNAIDVTHVRILNKMAKAIGIPKVYLLGTLSESKANVESLEKLTQKYLTN</sequence>
<dbReference type="SUPFAM" id="SSF47240">
    <property type="entry name" value="Ferritin-like"/>
    <property type="match status" value="1"/>
</dbReference>
<reference evidence="2 3" key="1">
    <citation type="submission" date="2020-04" db="EMBL/GenBank/DDBJ databases">
        <title>Genome sequencing of novel species.</title>
        <authorList>
            <person name="Heo J."/>
            <person name="Kim S.-J."/>
            <person name="Kim J.-S."/>
            <person name="Hong S.-B."/>
            <person name="Kwon S.-W."/>
        </authorList>
    </citation>
    <scope>NUCLEOTIDE SEQUENCE [LARGE SCALE GENOMIC DNA]</scope>
    <source>
        <strain evidence="2 3">F39-2</strain>
    </source>
</reference>
<gene>
    <name evidence="2" type="ORF">HH214_15485</name>
</gene>
<dbReference type="RefSeq" id="WP_169609118.1">
    <property type="nucleotide sequence ID" value="NZ_CP051682.1"/>
</dbReference>
<dbReference type="InterPro" id="IPR012347">
    <property type="entry name" value="Ferritin-like"/>
</dbReference>
<dbReference type="InterPro" id="IPR010287">
    <property type="entry name" value="DUF892_YciF-like"/>
</dbReference>
<name>A0A7L5E5X8_9SPHI</name>
<evidence type="ECO:0000313" key="2">
    <source>
        <dbReference type="EMBL" id="QJD97174.1"/>
    </source>
</evidence>
<proteinExistence type="predicted"/>
<feature type="coiled-coil region" evidence="1">
    <location>
        <begin position="50"/>
        <end position="81"/>
    </location>
</feature>
<protein>
    <submittedName>
        <fullName evidence="2">DUF892 family protein</fullName>
    </submittedName>
</protein>
<organism evidence="2 3">
    <name type="scientific">Mucilaginibacter robiniae</name>
    <dbReference type="NCBI Taxonomy" id="2728022"/>
    <lineage>
        <taxon>Bacteria</taxon>
        <taxon>Pseudomonadati</taxon>
        <taxon>Bacteroidota</taxon>
        <taxon>Sphingobacteriia</taxon>
        <taxon>Sphingobacteriales</taxon>
        <taxon>Sphingobacteriaceae</taxon>
        <taxon>Mucilaginibacter</taxon>
    </lineage>
</organism>